<comment type="caution">
    <text evidence="3">The sequence shown here is derived from an EMBL/GenBank/DDBJ whole genome shotgun (WGS) entry which is preliminary data.</text>
</comment>
<sequence length="351" mass="39294">MKKLFFFAGILLCCINAIAQDHYKMKYSLGQSSYGKWYKLMNIDLNGNGQYNSINITVNFHYVNTFIKYNATAVLRLRENSTGDWQHNAEGINKKVLKLKEVANNIYELWGFSAGNYGHLSFTSTVTKEAPFIMTIPSTPIVSSNIDALVDVPILGDWYFSSGKIEVQKEGTFAGKWNPNESYFTLSNPNGSSIMMDTNEIYSSGALHIGSKSGEIVRFRAITETSTSDKMVIKNDGKVGIGTMSPDSELTVKGNIHAEEIKIDLSVPAPDYVFTKEYDLLSIEEVQQHIANKGHLPNIPSAKEMEANGVELGVMNMKLLEKIEELTLYTIEQEKRIKSLEEKLEKILSAK</sequence>
<organism evidence="3 4">
    <name type="scientific">Aquimarina brevivitae</name>
    <dbReference type="NCBI Taxonomy" id="323412"/>
    <lineage>
        <taxon>Bacteria</taxon>
        <taxon>Pseudomonadati</taxon>
        <taxon>Bacteroidota</taxon>
        <taxon>Flavobacteriia</taxon>
        <taxon>Flavobacteriales</taxon>
        <taxon>Flavobacteriaceae</taxon>
        <taxon>Aquimarina</taxon>
    </lineage>
</organism>
<protein>
    <submittedName>
        <fullName evidence="3">Uncharacterized protein</fullName>
    </submittedName>
</protein>
<evidence type="ECO:0000256" key="2">
    <source>
        <dbReference type="SAM" id="SignalP"/>
    </source>
</evidence>
<reference evidence="3 4" key="1">
    <citation type="submission" date="2019-02" db="EMBL/GenBank/DDBJ databases">
        <title>Genomic Encyclopedia of Type Strains, Phase IV (KMG-IV): sequencing the most valuable type-strain genomes for metagenomic binning, comparative biology and taxonomic classification.</title>
        <authorList>
            <person name="Goeker M."/>
        </authorList>
    </citation>
    <scope>NUCLEOTIDE SEQUENCE [LARGE SCALE GENOMIC DNA]</scope>
    <source>
        <strain evidence="3 4">DSM 17196</strain>
    </source>
</reference>
<proteinExistence type="predicted"/>
<accession>A0A4Q7NVW4</accession>
<evidence type="ECO:0000313" key="4">
    <source>
        <dbReference type="Proteomes" id="UP000292262"/>
    </source>
</evidence>
<dbReference type="AlphaFoldDB" id="A0A4Q7NVW4"/>
<dbReference type="Proteomes" id="UP000292262">
    <property type="component" value="Unassembled WGS sequence"/>
</dbReference>
<feature type="chain" id="PRO_5020254421" evidence="2">
    <location>
        <begin position="20"/>
        <end position="351"/>
    </location>
</feature>
<dbReference type="OrthoDB" id="767035at2"/>
<evidence type="ECO:0000256" key="1">
    <source>
        <dbReference type="SAM" id="Coils"/>
    </source>
</evidence>
<name>A0A4Q7NVW4_9FLAO</name>
<keyword evidence="4" id="KW-1185">Reference proteome</keyword>
<dbReference type="RefSeq" id="WP_130287840.1">
    <property type="nucleotide sequence ID" value="NZ_SGXE01000007.1"/>
</dbReference>
<evidence type="ECO:0000313" key="3">
    <source>
        <dbReference type="EMBL" id="RZS90542.1"/>
    </source>
</evidence>
<keyword evidence="2" id="KW-0732">Signal</keyword>
<gene>
    <name evidence="3" type="ORF">EV197_3336</name>
</gene>
<dbReference type="EMBL" id="SGXE01000007">
    <property type="protein sequence ID" value="RZS90542.1"/>
    <property type="molecule type" value="Genomic_DNA"/>
</dbReference>
<keyword evidence="1" id="KW-0175">Coiled coil</keyword>
<feature type="signal peptide" evidence="2">
    <location>
        <begin position="1"/>
        <end position="19"/>
    </location>
</feature>
<feature type="coiled-coil region" evidence="1">
    <location>
        <begin position="323"/>
        <end position="350"/>
    </location>
</feature>